<dbReference type="RefSeq" id="WP_165388835.1">
    <property type="nucleotide sequence ID" value="NZ_SGXF01000002.1"/>
</dbReference>
<evidence type="ECO:0000313" key="2">
    <source>
        <dbReference type="EMBL" id="RZT00886.1"/>
    </source>
</evidence>
<keyword evidence="3" id="KW-1185">Reference proteome</keyword>
<evidence type="ECO:0000256" key="1">
    <source>
        <dbReference type="SAM" id="Coils"/>
    </source>
</evidence>
<proteinExistence type="predicted"/>
<evidence type="ECO:0000313" key="3">
    <source>
        <dbReference type="Proteomes" id="UP000292927"/>
    </source>
</evidence>
<sequence>MEDMSVFKSYLRRLLQDLKDLKEALKNKEYEKASEMTDKLIEDTQKGIEDN</sequence>
<dbReference type="AlphaFoldDB" id="A0A4Q7PJQ0"/>
<keyword evidence="1" id="KW-0175">Coiled coil</keyword>
<gene>
    <name evidence="2" type="ORF">EV209_1321</name>
</gene>
<protein>
    <submittedName>
        <fullName evidence="2">Uncharacterized protein</fullName>
    </submittedName>
</protein>
<name>A0A4Q7PJQ0_9FIRM</name>
<organism evidence="2 3">
    <name type="scientific">Cuneatibacter caecimuris</name>
    <dbReference type="NCBI Taxonomy" id="1796618"/>
    <lineage>
        <taxon>Bacteria</taxon>
        <taxon>Bacillati</taxon>
        <taxon>Bacillota</taxon>
        <taxon>Clostridia</taxon>
        <taxon>Lachnospirales</taxon>
        <taxon>Lachnospiraceae</taxon>
        <taxon>Cuneatibacter</taxon>
    </lineage>
</organism>
<feature type="coiled-coil region" evidence="1">
    <location>
        <begin position="8"/>
        <end position="38"/>
    </location>
</feature>
<accession>A0A4Q7PJQ0</accession>
<dbReference type="Proteomes" id="UP000292927">
    <property type="component" value="Unassembled WGS sequence"/>
</dbReference>
<reference evidence="2 3" key="1">
    <citation type="submission" date="2019-02" db="EMBL/GenBank/DDBJ databases">
        <title>Genomic Encyclopedia of Type Strains, Phase IV (KMG-IV): sequencing the most valuable type-strain genomes for metagenomic binning, comparative biology and taxonomic classification.</title>
        <authorList>
            <person name="Goeker M."/>
        </authorList>
    </citation>
    <scope>NUCLEOTIDE SEQUENCE [LARGE SCALE GENOMIC DNA]</scope>
    <source>
        <strain evidence="2 3">DSM 29486</strain>
    </source>
</reference>
<dbReference type="EMBL" id="SGXF01000002">
    <property type="protein sequence ID" value="RZT00886.1"/>
    <property type="molecule type" value="Genomic_DNA"/>
</dbReference>
<comment type="caution">
    <text evidence="2">The sequence shown here is derived from an EMBL/GenBank/DDBJ whole genome shotgun (WGS) entry which is preliminary data.</text>
</comment>